<protein>
    <submittedName>
        <fullName evidence="2">Uncharacterized protein</fullName>
    </submittedName>
</protein>
<sequence length="23" mass="2501">ALPPAGESLRAASEARLRRRLPL</sequence>
<dbReference type="AlphaFoldDB" id="A0A0G4MVD0"/>
<feature type="non-terminal residue" evidence="2">
    <location>
        <position position="1"/>
    </location>
</feature>
<evidence type="ECO:0000313" key="2">
    <source>
        <dbReference type="EMBL" id="CRK37975.1"/>
    </source>
</evidence>
<evidence type="ECO:0000313" key="3">
    <source>
        <dbReference type="Proteomes" id="UP000044602"/>
    </source>
</evidence>
<dbReference type="EMBL" id="CVQH01025173">
    <property type="protein sequence ID" value="CRK37975.1"/>
    <property type="molecule type" value="Genomic_DNA"/>
</dbReference>
<keyword evidence="3" id="KW-1185">Reference proteome</keyword>
<proteinExistence type="predicted"/>
<feature type="region of interest" description="Disordered" evidence="1">
    <location>
        <begin position="1"/>
        <end position="23"/>
    </location>
</feature>
<gene>
    <name evidence="2" type="ORF">BN1708_020411</name>
</gene>
<evidence type="ECO:0000256" key="1">
    <source>
        <dbReference type="SAM" id="MobiDB-lite"/>
    </source>
</evidence>
<dbReference type="Proteomes" id="UP000044602">
    <property type="component" value="Unassembled WGS sequence"/>
</dbReference>
<organism evidence="2 3">
    <name type="scientific">Verticillium longisporum</name>
    <name type="common">Verticillium dahliae var. longisporum</name>
    <dbReference type="NCBI Taxonomy" id="100787"/>
    <lineage>
        <taxon>Eukaryota</taxon>
        <taxon>Fungi</taxon>
        <taxon>Dikarya</taxon>
        <taxon>Ascomycota</taxon>
        <taxon>Pezizomycotina</taxon>
        <taxon>Sordariomycetes</taxon>
        <taxon>Hypocreomycetidae</taxon>
        <taxon>Glomerellales</taxon>
        <taxon>Plectosphaerellaceae</taxon>
        <taxon>Verticillium</taxon>
    </lineage>
</organism>
<reference evidence="2 3" key="1">
    <citation type="submission" date="2015-05" db="EMBL/GenBank/DDBJ databases">
        <authorList>
            <person name="Wang D.B."/>
            <person name="Wang M."/>
        </authorList>
    </citation>
    <scope>NUCLEOTIDE SEQUENCE [LARGE SCALE GENOMIC DNA]</scope>
    <source>
        <strain evidence="2">VL1</strain>
    </source>
</reference>
<name>A0A0G4MVD0_VERLO</name>
<accession>A0A0G4MVD0</accession>